<comment type="catalytic activity">
    <reaction evidence="3">
        <text>holo-[citrate lyase ACP] + acetate + ATP = acetyl-[citrate lyase ACP] + AMP + diphosphate</text>
        <dbReference type="Rhea" id="RHEA:23788"/>
        <dbReference type="Rhea" id="RHEA-COMP:10158"/>
        <dbReference type="Rhea" id="RHEA-COMP:13710"/>
        <dbReference type="ChEBI" id="CHEBI:30089"/>
        <dbReference type="ChEBI" id="CHEBI:30616"/>
        <dbReference type="ChEBI" id="CHEBI:33019"/>
        <dbReference type="ChEBI" id="CHEBI:82683"/>
        <dbReference type="ChEBI" id="CHEBI:137976"/>
        <dbReference type="ChEBI" id="CHEBI:456215"/>
        <dbReference type="EC" id="6.2.1.22"/>
    </reaction>
</comment>
<evidence type="ECO:0000259" key="4">
    <source>
        <dbReference type="SMART" id="SM00764"/>
    </source>
</evidence>
<dbReference type="InterPro" id="IPR004821">
    <property type="entry name" value="Cyt_trans-like"/>
</dbReference>
<keyword evidence="1 3" id="KW-0547">Nucleotide-binding</keyword>
<dbReference type="EMBL" id="JBHLUK010000074">
    <property type="protein sequence ID" value="MFC0424714.1"/>
    <property type="molecule type" value="Genomic_DNA"/>
</dbReference>
<keyword evidence="6" id="KW-1185">Reference proteome</keyword>
<name>A0ABV6K6M3_9LACO</name>
<evidence type="ECO:0000313" key="6">
    <source>
        <dbReference type="Proteomes" id="UP001589855"/>
    </source>
</evidence>
<dbReference type="InterPro" id="IPR005216">
    <property type="entry name" value="Citrate_lyase_ligase"/>
</dbReference>
<dbReference type="NCBIfam" id="TIGR00125">
    <property type="entry name" value="cyt_tran_rel"/>
    <property type="match status" value="1"/>
</dbReference>
<dbReference type="RefSeq" id="WP_137644480.1">
    <property type="nucleotide sequence ID" value="NZ_BAABRM010000005.1"/>
</dbReference>
<evidence type="ECO:0000313" key="5">
    <source>
        <dbReference type="EMBL" id="MFC0424714.1"/>
    </source>
</evidence>
<evidence type="ECO:0000256" key="3">
    <source>
        <dbReference type="PIRNR" id="PIRNR005751"/>
    </source>
</evidence>
<keyword evidence="3 5" id="KW-0436">Ligase</keyword>
<sequence>MMEVTRLWLDINASAKKAWQALLTQAGLVADEQVDYTVGIYDQGQLIATGSTYQNIIKLVAVADTAKHNNLLAKITGALLERLTADRFEQAYVYTKPCTATYFKALGFKAIAETTHICLLERGYPDIETFQAKLKRAKRPSQQAGAIVMNANPFTNGHRYLVQQALQTCDVLYVLVVSEDRSLFDTAARLKMVQAGVADLKNVVVLTTDHYLVSNATFPSYFLKDQADLKVAAEQAQLDAQVFLQRVAPVLDLKHRFVGSEPNSAVTAVYNDQMAQAFAGHLQLTVIDRLTENQQPVSATTVRQALKRDDWETVQQLVPTSTFKNLRSVNHDS</sequence>
<accession>A0ABV6K6M3</accession>
<dbReference type="PIRSF" id="PIRSF005751">
    <property type="entry name" value="Acet_citr_lig"/>
    <property type="match status" value="1"/>
</dbReference>
<dbReference type="SMART" id="SM00764">
    <property type="entry name" value="Citrate_ly_lig"/>
    <property type="match status" value="1"/>
</dbReference>
<dbReference type="InterPro" id="IPR016181">
    <property type="entry name" value="Acyl_CoA_acyltransferase"/>
</dbReference>
<reference evidence="5 6" key="1">
    <citation type="submission" date="2024-09" db="EMBL/GenBank/DDBJ databases">
        <authorList>
            <person name="Sun Q."/>
            <person name="Mori K."/>
        </authorList>
    </citation>
    <scope>NUCLEOTIDE SEQUENCE [LARGE SCALE GENOMIC DNA]</scope>
    <source>
        <strain evidence="5 6">TBRC 4575</strain>
    </source>
</reference>
<dbReference type="NCBIfam" id="TIGR00124">
    <property type="entry name" value="cit_ly_ligase"/>
    <property type="match status" value="1"/>
</dbReference>
<dbReference type="Pfam" id="PF08218">
    <property type="entry name" value="Citrate_ly_lig"/>
    <property type="match status" value="1"/>
</dbReference>
<keyword evidence="2 3" id="KW-0067">ATP-binding</keyword>
<dbReference type="GO" id="GO:0008771">
    <property type="term" value="F:[citrate (pro-3S)-lyase] ligase activity"/>
    <property type="evidence" value="ECO:0007669"/>
    <property type="project" value="UniProtKB-EC"/>
</dbReference>
<dbReference type="PANTHER" id="PTHR40599:SF1">
    <property type="entry name" value="[CITRATE [PRO-3S]-LYASE] LIGASE"/>
    <property type="match status" value="1"/>
</dbReference>
<comment type="caution">
    <text evidence="5">The sequence shown here is derived from an EMBL/GenBank/DDBJ whole genome shotgun (WGS) entry which is preliminary data.</text>
</comment>
<dbReference type="Gene3D" id="3.40.50.620">
    <property type="entry name" value="HUPs"/>
    <property type="match status" value="1"/>
</dbReference>
<protein>
    <recommendedName>
        <fullName evidence="3">[Citrate [pro-3S]-lyase] ligase</fullName>
        <ecNumber evidence="3">6.2.1.22</ecNumber>
    </recommendedName>
</protein>
<dbReference type="PANTHER" id="PTHR40599">
    <property type="entry name" value="[CITRATE [PRO-3S]-LYASE] LIGASE"/>
    <property type="match status" value="1"/>
</dbReference>
<gene>
    <name evidence="5" type="primary">citC</name>
    <name evidence="5" type="ORF">ACFFGS_11320</name>
</gene>
<evidence type="ECO:0000256" key="2">
    <source>
        <dbReference type="ARBA" id="ARBA00022840"/>
    </source>
</evidence>
<comment type="function">
    <text evidence="3">Acetylation of prosthetic group (2-(5''-phosphoribosyl)-3'-dephosphocoenzyme-A) of the gamma subunit of citrate lyase.</text>
</comment>
<dbReference type="InterPro" id="IPR013166">
    <property type="entry name" value="Citrate_lyase_ligase_C"/>
</dbReference>
<organism evidence="5 6">
    <name type="scientific">Lactiplantibacillus plajomi</name>
    <dbReference type="NCBI Taxonomy" id="1457217"/>
    <lineage>
        <taxon>Bacteria</taxon>
        <taxon>Bacillati</taxon>
        <taxon>Bacillota</taxon>
        <taxon>Bacilli</taxon>
        <taxon>Lactobacillales</taxon>
        <taxon>Lactobacillaceae</taxon>
        <taxon>Lactiplantibacillus</taxon>
    </lineage>
</organism>
<dbReference type="Proteomes" id="UP001589855">
    <property type="component" value="Unassembled WGS sequence"/>
</dbReference>
<evidence type="ECO:0000256" key="1">
    <source>
        <dbReference type="ARBA" id="ARBA00022741"/>
    </source>
</evidence>
<dbReference type="EC" id="6.2.1.22" evidence="3"/>
<feature type="domain" description="Citrate lyase ligase C-terminal" evidence="4">
    <location>
        <begin position="144"/>
        <end position="326"/>
    </location>
</feature>
<proteinExistence type="predicted"/>
<dbReference type="InterPro" id="IPR014729">
    <property type="entry name" value="Rossmann-like_a/b/a_fold"/>
</dbReference>
<dbReference type="SUPFAM" id="SSF55729">
    <property type="entry name" value="Acyl-CoA N-acyltransferases (Nat)"/>
    <property type="match status" value="1"/>
</dbReference>
<dbReference type="SUPFAM" id="SSF52374">
    <property type="entry name" value="Nucleotidylyl transferase"/>
    <property type="match status" value="1"/>
</dbReference>